<dbReference type="AlphaFoldDB" id="A0A2Z3H1M7"/>
<protein>
    <recommendedName>
        <fullName evidence="3">Peptidase C39-like domain-containing protein</fullName>
    </recommendedName>
</protein>
<organism evidence="1 2">
    <name type="scientific">Gemmata obscuriglobus</name>
    <dbReference type="NCBI Taxonomy" id="114"/>
    <lineage>
        <taxon>Bacteria</taxon>
        <taxon>Pseudomonadati</taxon>
        <taxon>Planctomycetota</taxon>
        <taxon>Planctomycetia</taxon>
        <taxon>Gemmatales</taxon>
        <taxon>Gemmataceae</taxon>
        <taxon>Gemmata</taxon>
    </lineage>
</organism>
<evidence type="ECO:0008006" key="3">
    <source>
        <dbReference type="Google" id="ProtNLM"/>
    </source>
</evidence>
<evidence type="ECO:0000313" key="2">
    <source>
        <dbReference type="Proteomes" id="UP000245802"/>
    </source>
</evidence>
<evidence type="ECO:0000313" key="1">
    <source>
        <dbReference type="EMBL" id="AWM37035.1"/>
    </source>
</evidence>
<dbReference type="OrthoDB" id="1495490at2"/>
<keyword evidence="2" id="KW-1185">Reference proteome</keyword>
<sequence length="125" mass="14503">MIPVKQSKLYMKDGIHNGNCFAACLASLLEIPLWMVPPFDDMFGRGDWRPRVDEWLKRLFNSQLVRWDEGDEPEEFPEFYIASGLSQRGVQHAVIYSKGVMIHDPHYSDSGIAKVDWVWYLVPSE</sequence>
<name>A0A2Z3H1M7_9BACT</name>
<gene>
    <name evidence="1" type="ORF">C1280_08380</name>
</gene>
<dbReference type="KEGG" id="gog:C1280_08380"/>
<dbReference type="Proteomes" id="UP000245802">
    <property type="component" value="Chromosome"/>
</dbReference>
<proteinExistence type="predicted"/>
<accession>A0A2Z3H1M7</accession>
<reference evidence="1 2" key="1">
    <citation type="submission" date="2018-01" db="EMBL/GenBank/DDBJ databases">
        <title>G. obscuriglobus.</title>
        <authorList>
            <person name="Franke J."/>
            <person name="Blomberg W."/>
            <person name="Selmecki A."/>
        </authorList>
    </citation>
    <scope>NUCLEOTIDE SEQUENCE [LARGE SCALE GENOMIC DNA]</scope>
    <source>
        <strain evidence="1 2">DSM 5831</strain>
    </source>
</reference>
<dbReference type="EMBL" id="CP025958">
    <property type="protein sequence ID" value="AWM37035.1"/>
    <property type="molecule type" value="Genomic_DNA"/>
</dbReference>
<dbReference type="RefSeq" id="WP_010033378.1">
    <property type="nucleotide sequence ID" value="NZ_CP025958.1"/>
</dbReference>